<accession>A0A4R1YK12</accession>
<reference evidence="1 2" key="1">
    <citation type="submission" date="2019-03" db="EMBL/GenBank/DDBJ databases">
        <title>Genomic Encyclopedia of Type Strains, Phase IV (KMG-IV): sequencing the most valuable type-strain genomes for metagenomic binning, comparative biology and taxonomic classification.</title>
        <authorList>
            <person name="Goeker M."/>
        </authorList>
    </citation>
    <scope>NUCLEOTIDE SEQUENCE [LARGE SCALE GENOMIC DNA]</scope>
    <source>
        <strain evidence="1 2">DSM 21153</strain>
    </source>
</reference>
<protein>
    <submittedName>
        <fullName evidence="1">Uncharacterized protein DUF2059</fullName>
    </submittedName>
</protein>
<dbReference type="Proteomes" id="UP000295277">
    <property type="component" value="Unassembled WGS sequence"/>
</dbReference>
<dbReference type="AlphaFoldDB" id="A0A4R1YK12"/>
<dbReference type="EMBL" id="SLVM01000030">
    <property type="protein sequence ID" value="TCM77322.1"/>
    <property type="molecule type" value="Genomic_DNA"/>
</dbReference>
<keyword evidence="2" id="KW-1185">Reference proteome</keyword>
<evidence type="ECO:0000313" key="2">
    <source>
        <dbReference type="Proteomes" id="UP000295277"/>
    </source>
</evidence>
<dbReference type="RefSeq" id="WP_132696474.1">
    <property type="nucleotide sequence ID" value="NZ_SLVM01000030.1"/>
</dbReference>
<dbReference type="OrthoDB" id="7841298at2"/>
<evidence type="ECO:0000313" key="1">
    <source>
        <dbReference type="EMBL" id="TCM77322.1"/>
    </source>
</evidence>
<comment type="caution">
    <text evidence="1">The sequence shown here is derived from an EMBL/GenBank/DDBJ whole genome shotgun (WGS) entry which is preliminary data.</text>
</comment>
<name>A0A4R1YK12_9RHOB</name>
<sequence>MRRLLVLPILVFLLAFPVPLRAGASGGLDTLLEALALDDLVAIMREEGLGHADELADEMFPGRGGARWKAAVMQIYDGGRMSGELRDSLSATLAGADLDLLLDFFTSDEGARIVSLELSARRALLDEAVKAASRERLEEMQADDDPRLELIGRFVEANNLVEANVAGALNANYAFYSGLADGRAFDFDLTEEQMLADVWGQEQEIRDETRDWIYSYLAMAYAPLPDAALKAYVAISETREGAALNAALFKAFDTSFTRISRELGLAAAGFIAGQDL</sequence>
<gene>
    <name evidence="1" type="ORF">EV216_1303</name>
</gene>
<organism evidence="1 2">
    <name type="scientific">Rhodovulum steppense</name>
    <dbReference type="NCBI Taxonomy" id="540251"/>
    <lineage>
        <taxon>Bacteria</taxon>
        <taxon>Pseudomonadati</taxon>
        <taxon>Pseudomonadota</taxon>
        <taxon>Alphaproteobacteria</taxon>
        <taxon>Rhodobacterales</taxon>
        <taxon>Paracoccaceae</taxon>
        <taxon>Rhodovulum</taxon>
    </lineage>
</organism>
<proteinExistence type="predicted"/>